<evidence type="ECO:0000256" key="2">
    <source>
        <dbReference type="ARBA" id="ARBA00023186"/>
    </source>
</evidence>
<dbReference type="InterPro" id="IPR035269">
    <property type="entry name" value="PSMD9"/>
</dbReference>
<proteinExistence type="inferred from homology"/>
<dbReference type="STRING" id="69004.A0A182QA98"/>
<evidence type="ECO:0000313" key="5">
    <source>
        <dbReference type="EnsemblMetazoa" id="AFAF006168-PA"/>
    </source>
</evidence>
<evidence type="ECO:0000259" key="4">
    <source>
        <dbReference type="Pfam" id="PF18265"/>
    </source>
</evidence>
<keyword evidence="6" id="KW-1185">Reference proteome</keyword>
<dbReference type="PANTHER" id="PTHR12651:SF1">
    <property type="entry name" value="26S PROTEASOME NON-ATPASE REGULATORY SUBUNIT 9"/>
    <property type="match status" value="1"/>
</dbReference>
<protein>
    <recommendedName>
        <fullName evidence="7">26S proteasome non-ATPase regulatory subunit 9</fullName>
    </recommendedName>
</protein>
<dbReference type="EnsemblMetazoa" id="AFAF006168-RA">
    <property type="protein sequence ID" value="AFAF006168-PA"/>
    <property type="gene ID" value="AFAF006168"/>
</dbReference>
<feature type="domain" description="Nas2 N-terminal" evidence="4">
    <location>
        <begin position="7"/>
        <end position="84"/>
    </location>
</feature>
<dbReference type="GO" id="GO:0070682">
    <property type="term" value="P:proteasome regulatory particle assembly"/>
    <property type="evidence" value="ECO:0007669"/>
    <property type="project" value="InterPro"/>
</dbReference>
<dbReference type="Pfam" id="PF17820">
    <property type="entry name" value="PDZ_6"/>
    <property type="match status" value="1"/>
</dbReference>
<dbReference type="Proteomes" id="UP000075886">
    <property type="component" value="Unassembled WGS sequence"/>
</dbReference>
<reference evidence="6" key="1">
    <citation type="submission" date="2014-01" db="EMBL/GenBank/DDBJ databases">
        <title>The Genome Sequence of Anopheles farauti FAR1 (V2).</title>
        <authorList>
            <consortium name="The Broad Institute Genomics Platform"/>
            <person name="Neafsey D.E."/>
            <person name="Besansky N."/>
            <person name="Howell P."/>
            <person name="Walton C."/>
            <person name="Young S.K."/>
            <person name="Zeng Q."/>
            <person name="Gargeya S."/>
            <person name="Fitzgerald M."/>
            <person name="Haas B."/>
            <person name="Abouelleil A."/>
            <person name="Allen A.W."/>
            <person name="Alvarado L."/>
            <person name="Arachchi H.M."/>
            <person name="Berlin A.M."/>
            <person name="Chapman S.B."/>
            <person name="Gainer-Dewar J."/>
            <person name="Goldberg J."/>
            <person name="Griggs A."/>
            <person name="Gujja S."/>
            <person name="Hansen M."/>
            <person name="Howarth C."/>
            <person name="Imamovic A."/>
            <person name="Ireland A."/>
            <person name="Larimer J."/>
            <person name="McCowan C."/>
            <person name="Murphy C."/>
            <person name="Pearson M."/>
            <person name="Poon T.W."/>
            <person name="Priest M."/>
            <person name="Roberts A."/>
            <person name="Saif S."/>
            <person name="Shea T."/>
            <person name="Sisk P."/>
            <person name="Sykes S."/>
            <person name="Wortman J."/>
            <person name="Nusbaum C."/>
            <person name="Birren B."/>
        </authorList>
    </citation>
    <scope>NUCLEOTIDE SEQUENCE [LARGE SCALE GENOMIC DNA]</scope>
    <source>
        <strain evidence="6">FAR1</strain>
    </source>
</reference>
<accession>A0A182QA98</accession>
<dbReference type="Gene3D" id="2.30.42.10">
    <property type="match status" value="1"/>
</dbReference>
<dbReference type="AlphaFoldDB" id="A0A182QA98"/>
<keyword evidence="2" id="KW-0143">Chaperone</keyword>
<dbReference type="EMBL" id="AXCN02001449">
    <property type="status" value="NOT_ANNOTATED_CDS"/>
    <property type="molecule type" value="Genomic_DNA"/>
</dbReference>
<dbReference type="GO" id="GO:0005737">
    <property type="term" value="C:cytoplasm"/>
    <property type="evidence" value="ECO:0007669"/>
    <property type="project" value="TreeGrafter"/>
</dbReference>
<sequence length="195" mass="21776">MSREDLLKLVERKKELEAQIEEHGLILKANKIDMNQPLVDEDGYPRNDVDVISVRKARHAINCLQTTRRSLMAEIEAAMNALHQNARNNNVEPMEIDEPSTVAQPALQPFAIVEGVEPGLLAEQMGIKIGDQILQIGSLYARNFKSLNQIQTVLMNSQGKSVRFTIRKPNTTADVILEAPIQSPGTRLGIKFKLV</sequence>
<evidence type="ECO:0008006" key="7">
    <source>
        <dbReference type="Google" id="ProtNLM"/>
    </source>
</evidence>
<dbReference type="InterPro" id="IPR041489">
    <property type="entry name" value="PDZ_6"/>
</dbReference>
<dbReference type="Gene3D" id="6.10.140.1710">
    <property type="match status" value="1"/>
</dbReference>
<evidence type="ECO:0000313" key="6">
    <source>
        <dbReference type="Proteomes" id="UP000075886"/>
    </source>
</evidence>
<dbReference type="PANTHER" id="PTHR12651">
    <property type="entry name" value="26S PROTEASOME NON-ATPASE REGULATORY SUBUNIT 9"/>
    <property type="match status" value="1"/>
</dbReference>
<organism evidence="5 6">
    <name type="scientific">Anopheles farauti</name>
    <dbReference type="NCBI Taxonomy" id="69004"/>
    <lineage>
        <taxon>Eukaryota</taxon>
        <taxon>Metazoa</taxon>
        <taxon>Ecdysozoa</taxon>
        <taxon>Arthropoda</taxon>
        <taxon>Hexapoda</taxon>
        <taxon>Insecta</taxon>
        <taxon>Pterygota</taxon>
        <taxon>Neoptera</taxon>
        <taxon>Endopterygota</taxon>
        <taxon>Diptera</taxon>
        <taxon>Nematocera</taxon>
        <taxon>Culicoidea</taxon>
        <taxon>Culicidae</taxon>
        <taxon>Anophelinae</taxon>
        <taxon>Anopheles</taxon>
    </lineage>
</organism>
<evidence type="ECO:0000259" key="3">
    <source>
        <dbReference type="Pfam" id="PF17820"/>
    </source>
</evidence>
<evidence type="ECO:0000256" key="1">
    <source>
        <dbReference type="ARBA" id="ARBA00005256"/>
    </source>
</evidence>
<dbReference type="Pfam" id="PF18265">
    <property type="entry name" value="Nas2_N"/>
    <property type="match status" value="1"/>
</dbReference>
<dbReference type="VEuPathDB" id="VectorBase:AFAF006168"/>
<feature type="domain" description="PDZ" evidence="3">
    <location>
        <begin position="112"/>
        <end position="168"/>
    </location>
</feature>
<dbReference type="InterPro" id="IPR040815">
    <property type="entry name" value="Nas2_N"/>
</dbReference>
<dbReference type="InterPro" id="IPR036034">
    <property type="entry name" value="PDZ_sf"/>
</dbReference>
<name>A0A182QA98_9DIPT</name>
<dbReference type="SUPFAM" id="SSF50156">
    <property type="entry name" value="PDZ domain-like"/>
    <property type="match status" value="1"/>
</dbReference>
<comment type="similarity">
    <text evidence="1">Belongs to the proteasome subunit p27 family.</text>
</comment>
<dbReference type="GO" id="GO:0005634">
    <property type="term" value="C:nucleus"/>
    <property type="evidence" value="ECO:0007669"/>
    <property type="project" value="TreeGrafter"/>
</dbReference>
<reference evidence="5" key="2">
    <citation type="submission" date="2020-05" db="UniProtKB">
        <authorList>
            <consortium name="EnsemblMetazoa"/>
        </authorList>
    </citation>
    <scope>IDENTIFICATION</scope>
    <source>
        <strain evidence="5">FAR1</strain>
    </source>
</reference>